<dbReference type="CDD" id="cd01991">
    <property type="entry name" value="Asn_synthase_B_C"/>
    <property type="match status" value="1"/>
</dbReference>
<accession>A0A4S4N899</accession>
<reference evidence="11 12" key="1">
    <citation type="submission" date="2019-04" db="EMBL/GenBank/DDBJ databases">
        <title>Lewinella litorea sp. nov., isolated from a marine sand.</title>
        <authorList>
            <person name="Yoon J.-H."/>
        </authorList>
    </citation>
    <scope>NUCLEOTIDE SEQUENCE [LARGE SCALE GENOMIC DNA]</scope>
    <source>
        <strain evidence="11 12">HSMS-39</strain>
    </source>
</reference>
<keyword evidence="8" id="KW-0028">Amino-acid biosynthesis</keyword>
<dbReference type="Proteomes" id="UP000308528">
    <property type="component" value="Unassembled WGS sequence"/>
</dbReference>
<dbReference type="Gene3D" id="3.40.50.620">
    <property type="entry name" value="HUPs"/>
    <property type="match status" value="1"/>
</dbReference>
<evidence type="ECO:0000259" key="10">
    <source>
        <dbReference type="PROSITE" id="PS51278"/>
    </source>
</evidence>
<feature type="domain" description="Glutamine amidotransferase type-2" evidence="10">
    <location>
        <begin position="2"/>
        <end position="215"/>
    </location>
</feature>
<dbReference type="PANTHER" id="PTHR43284:SF1">
    <property type="entry name" value="ASPARAGINE SYNTHETASE"/>
    <property type="match status" value="1"/>
</dbReference>
<dbReference type="InterPro" id="IPR017932">
    <property type="entry name" value="GATase_2_dom"/>
</dbReference>
<dbReference type="InterPro" id="IPR014729">
    <property type="entry name" value="Rossmann-like_a/b/a_fold"/>
</dbReference>
<keyword evidence="6 8" id="KW-0315">Glutamine amidotransferase</keyword>
<evidence type="ECO:0000256" key="8">
    <source>
        <dbReference type="PIRSR" id="PIRSR001589-1"/>
    </source>
</evidence>
<evidence type="ECO:0000313" key="11">
    <source>
        <dbReference type="EMBL" id="THH34567.1"/>
    </source>
</evidence>
<evidence type="ECO:0000256" key="5">
    <source>
        <dbReference type="ARBA" id="ARBA00022840"/>
    </source>
</evidence>
<dbReference type="GO" id="GO:0006529">
    <property type="term" value="P:asparagine biosynthetic process"/>
    <property type="evidence" value="ECO:0007669"/>
    <property type="project" value="UniProtKB-KW"/>
</dbReference>
<dbReference type="EMBL" id="SRSF01000017">
    <property type="protein sequence ID" value="THH34567.1"/>
    <property type="molecule type" value="Genomic_DNA"/>
</dbReference>
<name>A0A4S4N899_9BACT</name>
<dbReference type="InterPro" id="IPR033738">
    <property type="entry name" value="AsnB_N"/>
</dbReference>
<sequence>MCGIFGVFNQSASKRIDRFAAKRAIDAIAHRGPDAEGIQFWDDQLCLGHRRLSIIDLHVESNQPFKYEHLSITYNGEIFNYKELKSELLQAGHSFRTASDTEVILVAYLHWGPECVKRFNGMWAFAIYDANDDSLFCSRDRFGIKPFNYSFKDGRFVFASEIKSMIAFDSKAFRRVNYGAISRYCRETIGAQSKETWFEDVYRLPPAHNLIVCRDSHKFDRYWEYPTEELQIDYETAKEQYRHLFKTAVELRLRSDVPVGLTLSGGVDSASIACQIYNEQAVGFNTYTASFPGHGFDEYPIAASLSRQLGMNSIEVQLDYSNYVTDLTDIIYHLESGHGSPAIFPLWHITKRAKRDITVFLEGQGADELLGGYVNSIFVDHFIGLIRAGKFNQALAEVNTSRSVWGTKQLLMLYLRQNLPPYWRKKYRQWSGLENIYQNELNRHDAYEFKNENHVTAGCLNRRLKMQHQTGLVNLLHYGDAISMAHSLENRLPFLDFRLVEFVFSLPASFKVDGAIGKKIHRDVMRKSVPAAILDNPKKLGFVSPLKQVFAKGTEAVDVVLSRQSDHPDIFNNDQLICMINEHQSNSANHERILFKILNTKLWFNHFGG</sequence>
<dbReference type="AlphaFoldDB" id="A0A4S4N899"/>
<evidence type="ECO:0000313" key="12">
    <source>
        <dbReference type="Proteomes" id="UP000308528"/>
    </source>
</evidence>
<protein>
    <recommendedName>
        <fullName evidence="3">asparagine synthase (glutamine-hydrolyzing)</fullName>
        <ecNumber evidence="3">6.3.5.4</ecNumber>
    </recommendedName>
</protein>
<dbReference type="Pfam" id="PF00733">
    <property type="entry name" value="Asn_synthase"/>
    <property type="match status" value="1"/>
</dbReference>
<evidence type="ECO:0000256" key="4">
    <source>
        <dbReference type="ARBA" id="ARBA00022741"/>
    </source>
</evidence>
<dbReference type="GO" id="GO:0005829">
    <property type="term" value="C:cytosol"/>
    <property type="evidence" value="ECO:0007669"/>
    <property type="project" value="TreeGrafter"/>
</dbReference>
<comment type="similarity">
    <text evidence="2">Belongs to the asparagine synthetase family.</text>
</comment>
<evidence type="ECO:0000256" key="2">
    <source>
        <dbReference type="ARBA" id="ARBA00005752"/>
    </source>
</evidence>
<dbReference type="PANTHER" id="PTHR43284">
    <property type="entry name" value="ASPARAGINE SYNTHETASE (GLUTAMINE-HYDROLYZING)"/>
    <property type="match status" value="1"/>
</dbReference>
<dbReference type="InterPro" id="IPR006426">
    <property type="entry name" value="Asn_synth_AEB"/>
</dbReference>
<dbReference type="InterPro" id="IPR029055">
    <property type="entry name" value="Ntn_hydrolases_N"/>
</dbReference>
<evidence type="ECO:0000256" key="3">
    <source>
        <dbReference type="ARBA" id="ARBA00012737"/>
    </source>
</evidence>
<comment type="caution">
    <text evidence="11">The sequence shown here is derived from an EMBL/GenBank/DDBJ whole genome shotgun (WGS) entry which is preliminary data.</text>
</comment>
<dbReference type="OrthoDB" id="9763290at2"/>
<dbReference type="InterPro" id="IPR001962">
    <property type="entry name" value="Asn_synthase"/>
</dbReference>
<dbReference type="CDD" id="cd00712">
    <property type="entry name" value="AsnB"/>
    <property type="match status" value="1"/>
</dbReference>
<keyword evidence="8" id="KW-0061">Asparagine biosynthesis</keyword>
<evidence type="ECO:0000256" key="7">
    <source>
        <dbReference type="ARBA" id="ARBA00048741"/>
    </source>
</evidence>
<evidence type="ECO:0000256" key="6">
    <source>
        <dbReference type="ARBA" id="ARBA00022962"/>
    </source>
</evidence>
<comment type="catalytic activity">
    <reaction evidence="7">
        <text>L-aspartate + L-glutamine + ATP + H2O = L-asparagine + L-glutamate + AMP + diphosphate + H(+)</text>
        <dbReference type="Rhea" id="RHEA:12228"/>
        <dbReference type="ChEBI" id="CHEBI:15377"/>
        <dbReference type="ChEBI" id="CHEBI:15378"/>
        <dbReference type="ChEBI" id="CHEBI:29985"/>
        <dbReference type="ChEBI" id="CHEBI:29991"/>
        <dbReference type="ChEBI" id="CHEBI:30616"/>
        <dbReference type="ChEBI" id="CHEBI:33019"/>
        <dbReference type="ChEBI" id="CHEBI:58048"/>
        <dbReference type="ChEBI" id="CHEBI:58359"/>
        <dbReference type="ChEBI" id="CHEBI:456215"/>
        <dbReference type="EC" id="6.3.5.4"/>
    </reaction>
</comment>
<organism evidence="11 12">
    <name type="scientific">Neolewinella litorea</name>
    <dbReference type="NCBI Taxonomy" id="2562452"/>
    <lineage>
        <taxon>Bacteria</taxon>
        <taxon>Pseudomonadati</taxon>
        <taxon>Bacteroidota</taxon>
        <taxon>Saprospiria</taxon>
        <taxon>Saprospirales</taxon>
        <taxon>Lewinellaceae</taxon>
        <taxon>Neolewinella</taxon>
    </lineage>
</organism>
<dbReference type="InterPro" id="IPR051786">
    <property type="entry name" value="ASN_synthetase/amidase"/>
</dbReference>
<keyword evidence="5 9" id="KW-0067">ATP-binding</keyword>
<dbReference type="RefSeq" id="WP_136460752.1">
    <property type="nucleotide sequence ID" value="NZ_SRSF01000017.1"/>
</dbReference>
<proteinExistence type="inferred from homology"/>
<dbReference type="SUPFAM" id="SSF52402">
    <property type="entry name" value="Adenine nucleotide alpha hydrolases-like"/>
    <property type="match status" value="1"/>
</dbReference>
<keyword evidence="4 9" id="KW-0547">Nucleotide-binding</keyword>
<feature type="active site" description="For GATase activity" evidence="8">
    <location>
        <position position="2"/>
    </location>
</feature>
<evidence type="ECO:0000256" key="9">
    <source>
        <dbReference type="PIRSR" id="PIRSR001589-2"/>
    </source>
</evidence>
<dbReference type="NCBIfam" id="TIGR01536">
    <property type="entry name" value="asn_synth_AEB"/>
    <property type="match status" value="1"/>
</dbReference>
<keyword evidence="12" id="KW-1185">Reference proteome</keyword>
<comment type="pathway">
    <text evidence="1">Amino-acid biosynthesis; L-asparagine biosynthesis; L-asparagine from L-aspartate (L-Gln route): step 1/1.</text>
</comment>
<evidence type="ECO:0000256" key="1">
    <source>
        <dbReference type="ARBA" id="ARBA00005187"/>
    </source>
</evidence>
<dbReference type="GO" id="GO:0004066">
    <property type="term" value="F:asparagine synthase (glutamine-hydrolyzing) activity"/>
    <property type="evidence" value="ECO:0007669"/>
    <property type="project" value="UniProtKB-EC"/>
</dbReference>
<dbReference type="SUPFAM" id="SSF56235">
    <property type="entry name" value="N-terminal nucleophile aminohydrolases (Ntn hydrolases)"/>
    <property type="match status" value="1"/>
</dbReference>
<dbReference type="GO" id="GO:0005524">
    <property type="term" value="F:ATP binding"/>
    <property type="evidence" value="ECO:0007669"/>
    <property type="project" value="UniProtKB-KW"/>
</dbReference>
<keyword evidence="11" id="KW-0436">Ligase</keyword>
<dbReference type="Gene3D" id="3.60.20.10">
    <property type="entry name" value="Glutamine Phosphoribosylpyrophosphate, subunit 1, domain 1"/>
    <property type="match status" value="1"/>
</dbReference>
<feature type="binding site" evidence="9">
    <location>
        <position position="100"/>
    </location>
    <ligand>
        <name>L-glutamine</name>
        <dbReference type="ChEBI" id="CHEBI:58359"/>
    </ligand>
</feature>
<dbReference type="PIRSF" id="PIRSF001589">
    <property type="entry name" value="Asn_synthetase_glu-h"/>
    <property type="match status" value="1"/>
</dbReference>
<dbReference type="Pfam" id="PF13537">
    <property type="entry name" value="GATase_7"/>
    <property type="match status" value="1"/>
</dbReference>
<dbReference type="EC" id="6.3.5.4" evidence="3"/>
<dbReference type="PROSITE" id="PS51278">
    <property type="entry name" value="GATASE_TYPE_2"/>
    <property type="match status" value="1"/>
</dbReference>
<gene>
    <name evidence="11" type="primary">asnB</name>
    <name evidence="11" type="ORF">E4021_17545</name>
</gene>